<feature type="domain" description="HpcH/HpaI aldolase/citrate lyase" evidence="7">
    <location>
        <begin position="4"/>
        <end position="214"/>
    </location>
</feature>
<evidence type="ECO:0000256" key="4">
    <source>
        <dbReference type="ARBA" id="ARBA00022842"/>
    </source>
</evidence>
<dbReference type="Gene3D" id="3.20.20.60">
    <property type="entry name" value="Phosphoenolpyruvate-binding domains"/>
    <property type="match status" value="1"/>
</dbReference>
<evidence type="ECO:0000259" key="7">
    <source>
        <dbReference type="Pfam" id="PF03328"/>
    </source>
</evidence>
<dbReference type="GO" id="GO:0000287">
    <property type="term" value="F:magnesium ion binding"/>
    <property type="evidence" value="ECO:0007669"/>
    <property type="project" value="TreeGrafter"/>
</dbReference>
<reference evidence="8 9" key="1">
    <citation type="submission" date="2020-08" db="EMBL/GenBank/DDBJ databases">
        <title>Genomic Encyclopedia of Type Strains, Phase IV (KMG-IV): sequencing the most valuable type-strain genomes for metagenomic binning, comparative biology and taxonomic classification.</title>
        <authorList>
            <person name="Goeker M."/>
        </authorList>
    </citation>
    <scope>NUCLEOTIDE SEQUENCE [LARGE SCALE GENOMIC DNA]</scope>
    <source>
        <strain evidence="8 9">DSM 102235</strain>
    </source>
</reference>
<feature type="binding site" evidence="6">
    <location>
        <position position="120"/>
    </location>
    <ligand>
        <name>Mg(2+)</name>
        <dbReference type="ChEBI" id="CHEBI:18420"/>
    </ligand>
</feature>
<dbReference type="Pfam" id="PF03328">
    <property type="entry name" value="HpcH_HpaI"/>
    <property type="match status" value="1"/>
</dbReference>
<feature type="binding site" evidence="5">
    <location>
        <position position="120"/>
    </location>
    <ligand>
        <name>substrate</name>
    </ligand>
</feature>
<keyword evidence="9" id="KW-1185">Reference proteome</keyword>
<comment type="similarity">
    <text evidence="2">Belongs to the HpcH/HpaI aldolase family.</text>
</comment>
<dbReference type="RefSeq" id="WP_183967317.1">
    <property type="nucleotide sequence ID" value="NZ_BAABBZ010000006.1"/>
</dbReference>
<comment type="caution">
    <text evidence="8">The sequence shown here is derived from an EMBL/GenBank/DDBJ whole genome shotgun (WGS) entry which is preliminary data.</text>
</comment>
<dbReference type="InterPro" id="IPR011206">
    <property type="entry name" value="Citrate_lyase_beta/mcl1/mcl2"/>
</dbReference>
<evidence type="ECO:0000256" key="3">
    <source>
        <dbReference type="ARBA" id="ARBA00022723"/>
    </source>
</evidence>
<keyword evidence="3 6" id="KW-0479">Metal-binding</keyword>
<evidence type="ECO:0000256" key="6">
    <source>
        <dbReference type="PIRSR" id="PIRSR015582-2"/>
    </source>
</evidence>
<feature type="binding site" evidence="5">
    <location>
        <position position="65"/>
    </location>
    <ligand>
        <name>substrate</name>
    </ligand>
</feature>
<name>A0A7W6DP68_9RHOB</name>
<dbReference type="EC" id="4.1.3.34" evidence="8"/>
<evidence type="ECO:0000313" key="8">
    <source>
        <dbReference type="EMBL" id="MBB3986721.1"/>
    </source>
</evidence>
<dbReference type="GO" id="GO:0006107">
    <property type="term" value="P:oxaloacetate metabolic process"/>
    <property type="evidence" value="ECO:0007669"/>
    <property type="project" value="TreeGrafter"/>
</dbReference>
<dbReference type="Proteomes" id="UP000541426">
    <property type="component" value="Unassembled WGS sequence"/>
</dbReference>
<evidence type="ECO:0000256" key="1">
    <source>
        <dbReference type="ARBA" id="ARBA00001946"/>
    </source>
</evidence>
<dbReference type="GO" id="GO:0008816">
    <property type="term" value="F:citryl-CoA lyase activity"/>
    <property type="evidence" value="ECO:0007669"/>
    <property type="project" value="UniProtKB-EC"/>
</dbReference>
<dbReference type="SUPFAM" id="SSF51621">
    <property type="entry name" value="Phosphoenolpyruvate/pyruvate domain"/>
    <property type="match status" value="1"/>
</dbReference>
<comment type="cofactor">
    <cofactor evidence="1">
        <name>Mg(2+)</name>
        <dbReference type="ChEBI" id="CHEBI:18420"/>
    </cofactor>
</comment>
<dbReference type="InterPro" id="IPR015813">
    <property type="entry name" value="Pyrv/PenolPyrv_kinase-like_dom"/>
</dbReference>
<organism evidence="8 9">
    <name type="scientific">Sagittula marina</name>
    <dbReference type="NCBI Taxonomy" id="943940"/>
    <lineage>
        <taxon>Bacteria</taxon>
        <taxon>Pseudomonadati</taxon>
        <taxon>Pseudomonadota</taxon>
        <taxon>Alphaproteobacteria</taxon>
        <taxon>Rhodobacterales</taxon>
        <taxon>Roseobacteraceae</taxon>
        <taxon>Sagittula</taxon>
    </lineage>
</organism>
<dbReference type="InterPro" id="IPR040442">
    <property type="entry name" value="Pyrv_kinase-like_dom_sf"/>
</dbReference>
<evidence type="ECO:0000313" key="9">
    <source>
        <dbReference type="Proteomes" id="UP000541426"/>
    </source>
</evidence>
<keyword evidence="8" id="KW-0456">Lyase</keyword>
<proteinExistence type="inferred from homology"/>
<keyword evidence="4 6" id="KW-0460">Magnesium</keyword>
<protein>
    <submittedName>
        <fullName evidence="8">Citrate lyase subunit beta/citryl-CoA lyase</fullName>
        <ecNumber evidence="8">4.1.3.34</ecNumber>
    </submittedName>
</protein>
<dbReference type="EMBL" id="JACIEJ010000007">
    <property type="protein sequence ID" value="MBB3986721.1"/>
    <property type="molecule type" value="Genomic_DNA"/>
</dbReference>
<gene>
    <name evidence="8" type="ORF">GGQ68_003064</name>
</gene>
<sequence>MILRSLLYVPASAERFVSKAHERGADAVILDLEDSVEEGSKDAARAALAVAVPHVAQNGAKAYVRVNVGPRMGDDARAAVAAGAQGLVLPKADSVAAVNALLAELGDADDGTIDILAIIEDAVGLLEARQVAAHPRVLAVSLGAEDFATSTGAEPVPEVLKLPKLMVHYAAKAEGKLSLGMLRSIADFDDGDGLVAAAKEAARFGFDGSSCIHPKVVPVLNEAFSPSEAAVARARQIVAAAEDAAATGTGAFLLDGEFIDLPVLNRAKAVLAKVGEAA</sequence>
<dbReference type="PANTHER" id="PTHR32308:SF10">
    <property type="entry name" value="CITRATE LYASE SUBUNIT BETA"/>
    <property type="match status" value="1"/>
</dbReference>
<dbReference type="AlphaFoldDB" id="A0A7W6DP68"/>
<dbReference type="InterPro" id="IPR005000">
    <property type="entry name" value="Aldolase/citrate-lyase_domain"/>
</dbReference>
<dbReference type="PANTHER" id="PTHR32308">
    <property type="entry name" value="LYASE BETA SUBUNIT, PUTATIVE (AFU_ORTHOLOGUE AFUA_4G13030)-RELATED"/>
    <property type="match status" value="1"/>
</dbReference>
<feature type="binding site" evidence="6">
    <location>
        <position position="146"/>
    </location>
    <ligand>
        <name>Mg(2+)</name>
        <dbReference type="ChEBI" id="CHEBI:18420"/>
    </ligand>
</feature>
<evidence type="ECO:0000256" key="5">
    <source>
        <dbReference type="PIRSR" id="PIRSR015582-1"/>
    </source>
</evidence>
<dbReference type="PIRSF" id="PIRSF015582">
    <property type="entry name" value="Cit_lyase_B"/>
    <property type="match status" value="1"/>
</dbReference>
<accession>A0A7W6DP68</accession>
<evidence type="ECO:0000256" key="2">
    <source>
        <dbReference type="ARBA" id="ARBA00005568"/>
    </source>
</evidence>